<comment type="caution">
    <text evidence="2">The sequence shown here is derived from an EMBL/GenBank/DDBJ whole genome shotgun (WGS) entry which is preliminary data.</text>
</comment>
<evidence type="ECO:0008006" key="4">
    <source>
        <dbReference type="Google" id="ProtNLM"/>
    </source>
</evidence>
<dbReference type="STRING" id="81479.RA876_12845"/>
<keyword evidence="3" id="KW-1185">Reference proteome</keyword>
<evidence type="ECO:0000256" key="1">
    <source>
        <dbReference type="SAM" id="MobiDB-lite"/>
    </source>
</evidence>
<dbReference type="AlphaFoldDB" id="A0A1Q8YA93"/>
<protein>
    <recommendedName>
        <fullName evidence="4">Tryptophan synthase subunit beta like protein</fullName>
    </recommendedName>
</protein>
<dbReference type="Proteomes" id="UP000185911">
    <property type="component" value="Unassembled WGS sequence"/>
</dbReference>
<feature type="region of interest" description="Disordered" evidence="1">
    <location>
        <begin position="21"/>
        <end position="41"/>
    </location>
</feature>
<gene>
    <name evidence="2" type="ORF">BLL52_3806</name>
</gene>
<proteinExistence type="predicted"/>
<dbReference type="RefSeq" id="WP_075587886.1">
    <property type="nucleotide sequence ID" value="NZ_MSYM01000018.1"/>
</dbReference>
<organism evidence="2 3">
    <name type="scientific">Rhodoferax antarcticus ANT.BR</name>
    <dbReference type="NCBI Taxonomy" id="1111071"/>
    <lineage>
        <taxon>Bacteria</taxon>
        <taxon>Pseudomonadati</taxon>
        <taxon>Pseudomonadota</taxon>
        <taxon>Betaproteobacteria</taxon>
        <taxon>Burkholderiales</taxon>
        <taxon>Comamonadaceae</taxon>
        <taxon>Rhodoferax</taxon>
    </lineage>
</organism>
<accession>A0A1Q8YA93</accession>
<sequence length="107" mass="11793">MFHVLRSPDGSIQQVSKVTLHNSEPLEESDPELGAFLGNAPPQPSFGTADAEFVRVIEDLIDVLITKNLIMHTDLPAAAQKKLMFRKGLRSRLNGALDLLDSDDRVI</sequence>
<evidence type="ECO:0000313" key="3">
    <source>
        <dbReference type="Proteomes" id="UP000185911"/>
    </source>
</evidence>
<evidence type="ECO:0000313" key="2">
    <source>
        <dbReference type="EMBL" id="OLP04986.1"/>
    </source>
</evidence>
<dbReference type="EMBL" id="MSYM01000018">
    <property type="protein sequence ID" value="OLP04986.1"/>
    <property type="molecule type" value="Genomic_DNA"/>
</dbReference>
<reference evidence="2 3" key="1">
    <citation type="submission" date="2017-01" db="EMBL/GenBank/DDBJ databases">
        <title>Genome sequence of Rhodoferax antarcticus ANT.BR, a psychrophilic purple nonsulfur bacterium from an Antarctic microbial mat.</title>
        <authorList>
            <person name="Baker J."/>
            <person name="Riester C."/>
            <person name="Skinner B."/>
            <person name="Newell A."/>
            <person name="Swingley W."/>
            <person name="Madigan M."/>
            <person name="Jung D."/>
            <person name="Asao M."/>
            <person name="Chen M."/>
            <person name="Loughlin P."/>
            <person name="Pan H."/>
            <person name="Lin S."/>
            <person name="Li N."/>
            <person name="Shaw J."/>
            <person name="Prado M."/>
            <person name="Sherman C."/>
            <person name="Li X."/>
            <person name="Tang J."/>
            <person name="Blankenship R."/>
            <person name="Zhao T."/>
            <person name="Touchman J."/>
            <person name="Sattley M."/>
        </authorList>
    </citation>
    <scope>NUCLEOTIDE SEQUENCE [LARGE SCALE GENOMIC DNA]</scope>
    <source>
        <strain evidence="2 3">ANT.BR</strain>
    </source>
</reference>
<name>A0A1Q8YA93_9BURK</name>